<keyword evidence="5" id="KW-1185">Reference proteome</keyword>
<dbReference type="PANTHER" id="PTHR40633:SF6">
    <property type="entry name" value="MATRIX PROTEIN, PUTATIVE (AFU_ORTHOLOGUE AFUA_8G05410)-RELATED"/>
    <property type="match status" value="1"/>
</dbReference>
<evidence type="ECO:0000259" key="3">
    <source>
        <dbReference type="Pfam" id="PF10342"/>
    </source>
</evidence>
<dbReference type="EMBL" id="BAABUK010000014">
    <property type="protein sequence ID" value="GAA5812876.1"/>
    <property type="molecule type" value="Genomic_DNA"/>
</dbReference>
<evidence type="ECO:0000313" key="5">
    <source>
        <dbReference type="Proteomes" id="UP001473302"/>
    </source>
</evidence>
<gene>
    <name evidence="4" type="ORF">MFLAVUS_006335</name>
</gene>
<sequence length="201" mass="20093">MKFTILSAAGILAAISQASAIEIVTPWADTVWTAGGHGNITWKTTAADAGLKCDIYMLNGDIKNSNIVAQVTDPATPIDCSVGIYDIHPLGDFANGKYSIRIGQAATASWAYSSLFTFKGNALAPGAANSATANGTAPVIPNANGAKPSAIPTNTAALKANGTQSASAPSSSTSTSGSESSLNMNSAAIALGAIAAIAFSL</sequence>
<name>A0ABP9Z182_9FUNG</name>
<dbReference type="Proteomes" id="UP001473302">
    <property type="component" value="Unassembled WGS sequence"/>
</dbReference>
<keyword evidence="1 2" id="KW-0732">Signal</keyword>
<organism evidence="4 5">
    <name type="scientific">Mucor flavus</name>
    <dbReference type="NCBI Taxonomy" id="439312"/>
    <lineage>
        <taxon>Eukaryota</taxon>
        <taxon>Fungi</taxon>
        <taxon>Fungi incertae sedis</taxon>
        <taxon>Mucoromycota</taxon>
        <taxon>Mucoromycotina</taxon>
        <taxon>Mucoromycetes</taxon>
        <taxon>Mucorales</taxon>
        <taxon>Mucorineae</taxon>
        <taxon>Mucoraceae</taxon>
        <taxon>Mucor</taxon>
    </lineage>
</organism>
<dbReference type="PANTHER" id="PTHR40633">
    <property type="entry name" value="MATRIX PROTEIN, PUTATIVE (AFU_ORTHOLOGUE AFUA_8G05410)-RELATED"/>
    <property type="match status" value="1"/>
</dbReference>
<dbReference type="InterPro" id="IPR052982">
    <property type="entry name" value="SRP1/TIP1-like"/>
</dbReference>
<comment type="caution">
    <text evidence="4">The sequence shown here is derived from an EMBL/GenBank/DDBJ whole genome shotgun (WGS) entry which is preliminary data.</text>
</comment>
<protein>
    <recommendedName>
        <fullName evidence="3">Yeast cell wall synthesis Kre9/Knh1-like N-terminal domain-containing protein</fullName>
    </recommendedName>
</protein>
<dbReference type="Pfam" id="PF10342">
    <property type="entry name" value="Kre9_KNH"/>
    <property type="match status" value="1"/>
</dbReference>
<feature type="domain" description="Yeast cell wall synthesis Kre9/Knh1-like N-terminal" evidence="3">
    <location>
        <begin position="25"/>
        <end position="117"/>
    </location>
</feature>
<evidence type="ECO:0000256" key="1">
    <source>
        <dbReference type="ARBA" id="ARBA00022729"/>
    </source>
</evidence>
<evidence type="ECO:0000256" key="2">
    <source>
        <dbReference type="SAM" id="SignalP"/>
    </source>
</evidence>
<accession>A0ABP9Z182</accession>
<feature type="chain" id="PRO_5046142373" description="Yeast cell wall synthesis Kre9/Knh1-like N-terminal domain-containing protein" evidence="2">
    <location>
        <begin position="21"/>
        <end position="201"/>
    </location>
</feature>
<dbReference type="InterPro" id="IPR018466">
    <property type="entry name" value="Kre9/Knh1-like_N"/>
</dbReference>
<evidence type="ECO:0000313" key="4">
    <source>
        <dbReference type="EMBL" id="GAA5812876.1"/>
    </source>
</evidence>
<reference evidence="4 5" key="1">
    <citation type="submission" date="2024-04" db="EMBL/GenBank/DDBJ databases">
        <title>genome sequences of Mucor flavus KT1a and Helicostylum pulchrum KT1b strains isolated from the surface of a dry-aged beef.</title>
        <authorList>
            <person name="Toyotome T."/>
            <person name="Hosono M."/>
            <person name="Torimaru M."/>
            <person name="Fukuda K."/>
            <person name="Mikami N."/>
        </authorList>
    </citation>
    <scope>NUCLEOTIDE SEQUENCE [LARGE SCALE GENOMIC DNA]</scope>
    <source>
        <strain evidence="4 5">KT1a</strain>
    </source>
</reference>
<feature type="signal peptide" evidence="2">
    <location>
        <begin position="1"/>
        <end position="20"/>
    </location>
</feature>
<proteinExistence type="predicted"/>